<dbReference type="Gene3D" id="1.10.443.10">
    <property type="entry name" value="Intergrase catalytic core"/>
    <property type="match status" value="1"/>
</dbReference>
<dbReference type="RefSeq" id="XP_014154009.1">
    <property type="nucleotide sequence ID" value="XM_014298534.1"/>
</dbReference>
<dbReference type="PANTHER" id="PTHR34605:SF4">
    <property type="entry name" value="DNA ADENINE METHYLTRANSFERASE"/>
    <property type="match status" value="1"/>
</dbReference>
<keyword evidence="1" id="KW-0233">DNA recombination</keyword>
<dbReference type="InterPro" id="IPR011010">
    <property type="entry name" value="DNA_brk_join_enz"/>
</dbReference>
<protein>
    <recommendedName>
        <fullName evidence="4">Tyr recombinase domain-containing protein</fullName>
    </recommendedName>
</protein>
<dbReference type="EMBL" id="KQ242199">
    <property type="protein sequence ID" value="KNC80107.1"/>
    <property type="molecule type" value="Genomic_DNA"/>
</dbReference>
<organism evidence="2 3">
    <name type="scientific">Sphaeroforma arctica JP610</name>
    <dbReference type="NCBI Taxonomy" id="667725"/>
    <lineage>
        <taxon>Eukaryota</taxon>
        <taxon>Ichthyosporea</taxon>
        <taxon>Ichthyophonida</taxon>
        <taxon>Sphaeroforma</taxon>
    </lineage>
</organism>
<dbReference type="GO" id="GO:0006310">
    <property type="term" value="P:DNA recombination"/>
    <property type="evidence" value="ECO:0007669"/>
    <property type="project" value="UniProtKB-KW"/>
</dbReference>
<evidence type="ECO:0000256" key="1">
    <source>
        <dbReference type="ARBA" id="ARBA00023172"/>
    </source>
</evidence>
<dbReference type="InterPro" id="IPR013762">
    <property type="entry name" value="Integrase-like_cat_sf"/>
</dbReference>
<proteinExistence type="predicted"/>
<gene>
    <name evidence="2" type="ORF">SARC_07520</name>
</gene>
<dbReference type="PANTHER" id="PTHR34605">
    <property type="entry name" value="PHAGE_INTEGRASE DOMAIN-CONTAINING PROTEIN"/>
    <property type="match status" value="1"/>
</dbReference>
<keyword evidence="3" id="KW-1185">Reference proteome</keyword>
<sequence length="240" mass="26886">MPYFARNQHDLQAMRLYPVILVGVFVVMRSGELTVHSGLEQCSENIHIHRGKEVRLFDDYAEITLPVSETSVDRATKKCVPKLPASMAAVCPDRVLVNWLTRTSNEPDTAHLFSIEGKPYEKATFSAQLRRTLTVCGLDPTVYSGHSLCIGGLTALCEAGIPENEAMIIGCWTSEVNRIYWQRTAKDLNRIAAALSHFINATDELYSNQTSYMLCRLRMSTMGASHVSEILVPWNQRNGH</sequence>
<evidence type="ECO:0008006" key="4">
    <source>
        <dbReference type="Google" id="ProtNLM"/>
    </source>
</evidence>
<dbReference type="GeneID" id="25908024"/>
<reference evidence="2 3" key="1">
    <citation type="submission" date="2011-02" db="EMBL/GenBank/DDBJ databases">
        <title>The Genome Sequence of Sphaeroforma arctica JP610.</title>
        <authorList>
            <consortium name="The Broad Institute Genome Sequencing Platform"/>
            <person name="Russ C."/>
            <person name="Cuomo C."/>
            <person name="Young S.K."/>
            <person name="Zeng Q."/>
            <person name="Gargeya S."/>
            <person name="Alvarado L."/>
            <person name="Berlin A."/>
            <person name="Chapman S.B."/>
            <person name="Chen Z."/>
            <person name="Freedman E."/>
            <person name="Gellesch M."/>
            <person name="Goldberg J."/>
            <person name="Griggs A."/>
            <person name="Gujja S."/>
            <person name="Heilman E."/>
            <person name="Heiman D."/>
            <person name="Howarth C."/>
            <person name="Mehta T."/>
            <person name="Neiman D."/>
            <person name="Pearson M."/>
            <person name="Roberts A."/>
            <person name="Saif S."/>
            <person name="Shea T."/>
            <person name="Shenoy N."/>
            <person name="Sisk P."/>
            <person name="Stolte C."/>
            <person name="Sykes S."/>
            <person name="White J."/>
            <person name="Yandava C."/>
            <person name="Burger G."/>
            <person name="Gray M.W."/>
            <person name="Holland P.W.H."/>
            <person name="King N."/>
            <person name="Lang F.B.F."/>
            <person name="Roger A.J."/>
            <person name="Ruiz-Trillo I."/>
            <person name="Haas B."/>
            <person name="Nusbaum C."/>
            <person name="Birren B."/>
        </authorList>
    </citation>
    <scope>NUCLEOTIDE SEQUENCE [LARGE SCALE GENOMIC DNA]</scope>
    <source>
        <strain evidence="2 3">JP610</strain>
    </source>
</reference>
<dbReference type="SUPFAM" id="SSF56349">
    <property type="entry name" value="DNA breaking-rejoining enzymes"/>
    <property type="match status" value="1"/>
</dbReference>
<dbReference type="InterPro" id="IPR052925">
    <property type="entry name" value="Phage_Integrase-like_Recomb"/>
</dbReference>
<dbReference type="Proteomes" id="UP000054560">
    <property type="component" value="Unassembled WGS sequence"/>
</dbReference>
<name>A0A0L0FTJ0_9EUKA</name>
<dbReference type="GO" id="GO:0015074">
    <property type="term" value="P:DNA integration"/>
    <property type="evidence" value="ECO:0007669"/>
    <property type="project" value="InterPro"/>
</dbReference>
<accession>A0A0L0FTJ0</accession>
<dbReference type="OrthoDB" id="6120376at2759"/>
<dbReference type="AlphaFoldDB" id="A0A0L0FTJ0"/>
<evidence type="ECO:0000313" key="2">
    <source>
        <dbReference type="EMBL" id="KNC80107.1"/>
    </source>
</evidence>
<evidence type="ECO:0000313" key="3">
    <source>
        <dbReference type="Proteomes" id="UP000054560"/>
    </source>
</evidence>
<dbReference type="GO" id="GO:0003677">
    <property type="term" value="F:DNA binding"/>
    <property type="evidence" value="ECO:0007669"/>
    <property type="project" value="InterPro"/>
</dbReference>